<comment type="function">
    <text evidence="3">Catalyzes the phosphorylation of the 3'-hydroxyl group of dephosphocoenzyme A to form coenzyme A.</text>
</comment>
<comment type="subcellular location">
    <subcellularLocation>
        <location evidence="3">Cytoplasm</location>
    </subcellularLocation>
</comment>
<dbReference type="PANTHER" id="PTHR10695:SF46">
    <property type="entry name" value="BIFUNCTIONAL COENZYME A SYNTHASE-RELATED"/>
    <property type="match status" value="1"/>
</dbReference>
<evidence type="ECO:0000256" key="1">
    <source>
        <dbReference type="ARBA" id="ARBA00022741"/>
    </source>
</evidence>
<dbReference type="OrthoDB" id="9812943at2"/>
<evidence type="ECO:0000256" key="3">
    <source>
        <dbReference type="HAMAP-Rule" id="MF_00376"/>
    </source>
</evidence>
<dbReference type="Gene3D" id="3.40.50.300">
    <property type="entry name" value="P-loop containing nucleotide triphosphate hydrolases"/>
    <property type="match status" value="1"/>
</dbReference>
<dbReference type="Pfam" id="PF01121">
    <property type="entry name" value="CoaE"/>
    <property type="match status" value="1"/>
</dbReference>
<dbReference type="InterPro" id="IPR001977">
    <property type="entry name" value="Depp_CoAkinase"/>
</dbReference>
<keyword evidence="3" id="KW-0173">Coenzyme A biosynthesis</keyword>
<comment type="catalytic activity">
    <reaction evidence="3">
        <text>3'-dephospho-CoA + ATP = ADP + CoA + H(+)</text>
        <dbReference type="Rhea" id="RHEA:18245"/>
        <dbReference type="ChEBI" id="CHEBI:15378"/>
        <dbReference type="ChEBI" id="CHEBI:30616"/>
        <dbReference type="ChEBI" id="CHEBI:57287"/>
        <dbReference type="ChEBI" id="CHEBI:57328"/>
        <dbReference type="ChEBI" id="CHEBI:456216"/>
        <dbReference type="EC" id="2.7.1.24"/>
    </reaction>
</comment>
<dbReference type="NCBIfam" id="TIGR00152">
    <property type="entry name" value="dephospho-CoA kinase"/>
    <property type="match status" value="1"/>
</dbReference>
<dbReference type="UniPathway" id="UPA00241">
    <property type="reaction ID" value="UER00356"/>
</dbReference>
<sequence length="203" mass="22903">MRHIKVLGITGGVGAGKSTILQYLEEHYHAEVLQLDAAAHVLMEPHGECYAPVIDAFGRDILAADGTIDRGKLYRKAFDGGQVAKLNSIVHPRVKEYVKNWIAGRRAQGRAPFLVLEAALLLEERYDLICDEIWFIFVNDEVRAQRLAASRGYTAEKTAQILKNQKSEEQFRVACQFTVDNSSNLLEDTYKQIDKGLKEHEFV</sequence>
<dbReference type="EMBL" id="ACCL02000005">
    <property type="protein sequence ID" value="EET61748.1"/>
    <property type="molecule type" value="Genomic_DNA"/>
</dbReference>
<organism evidence="5 6">
    <name type="scientific">Marvinbryantia formatexigens DSM 14469</name>
    <dbReference type="NCBI Taxonomy" id="478749"/>
    <lineage>
        <taxon>Bacteria</taxon>
        <taxon>Bacillati</taxon>
        <taxon>Bacillota</taxon>
        <taxon>Clostridia</taxon>
        <taxon>Lachnospirales</taxon>
        <taxon>Lachnospiraceae</taxon>
        <taxon>Marvinbryantia</taxon>
    </lineage>
</organism>
<keyword evidence="3" id="KW-0963">Cytoplasm</keyword>
<keyword evidence="2 3" id="KW-0067">ATP-binding</keyword>
<dbReference type="PANTHER" id="PTHR10695">
    <property type="entry name" value="DEPHOSPHO-COA KINASE-RELATED"/>
    <property type="match status" value="1"/>
</dbReference>
<dbReference type="InterPro" id="IPR027417">
    <property type="entry name" value="P-loop_NTPase"/>
</dbReference>
<dbReference type="GO" id="GO:0005524">
    <property type="term" value="F:ATP binding"/>
    <property type="evidence" value="ECO:0007669"/>
    <property type="project" value="UniProtKB-UniRule"/>
</dbReference>
<feature type="binding site" evidence="3">
    <location>
        <begin position="14"/>
        <end position="19"/>
    </location>
    <ligand>
        <name>ATP</name>
        <dbReference type="ChEBI" id="CHEBI:30616"/>
    </ligand>
</feature>
<gene>
    <name evidence="3 5" type="primary">coaE</name>
    <name evidence="5" type="ORF">BRYFOR_06431</name>
</gene>
<keyword evidence="6" id="KW-1185">Reference proteome</keyword>
<dbReference type="CDD" id="cd02022">
    <property type="entry name" value="DPCK"/>
    <property type="match status" value="1"/>
</dbReference>
<keyword evidence="3 5" id="KW-0418">Kinase</keyword>
<evidence type="ECO:0000313" key="6">
    <source>
        <dbReference type="Proteomes" id="UP000005561"/>
    </source>
</evidence>
<comment type="similarity">
    <text evidence="3">Belongs to the CoaE family.</text>
</comment>
<accession>C6LCT4</accession>
<dbReference type="HAMAP" id="MF_00376">
    <property type="entry name" value="Dephospho_CoA_kinase"/>
    <property type="match status" value="1"/>
</dbReference>
<protein>
    <recommendedName>
        <fullName evidence="3 4">Dephospho-CoA kinase</fullName>
        <ecNumber evidence="3 4">2.7.1.24</ecNumber>
    </recommendedName>
    <alternativeName>
        <fullName evidence="3">Dephosphocoenzyme A kinase</fullName>
    </alternativeName>
</protein>
<dbReference type="GO" id="GO:0005737">
    <property type="term" value="C:cytoplasm"/>
    <property type="evidence" value="ECO:0007669"/>
    <property type="project" value="UniProtKB-SubCell"/>
</dbReference>
<name>C6LCT4_9FIRM</name>
<dbReference type="AlphaFoldDB" id="C6LCT4"/>
<dbReference type="eggNOG" id="COG0237">
    <property type="taxonomic scope" value="Bacteria"/>
</dbReference>
<dbReference type="EC" id="2.7.1.24" evidence="3 4"/>
<evidence type="ECO:0000256" key="2">
    <source>
        <dbReference type="ARBA" id="ARBA00022840"/>
    </source>
</evidence>
<proteinExistence type="inferred from homology"/>
<dbReference type="RefSeq" id="WP_006861226.1">
    <property type="nucleotide sequence ID" value="NZ_ACCL02000005.1"/>
</dbReference>
<dbReference type="Proteomes" id="UP000005561">
    <property type="component" value="Unassembled WGS sequence"/>
</dbReference>
<reference evidence="5" key="1">
    <citation type="submission" date="2009-07" db="EMBL/GenBank/DDBJ databases">
        <authorList>
            <person name="Weinstock G."/>
            <person name="Sodergren E."/>
            <person name="Clifton S."/>
            <person name="Fulton L."/>
            <person name="Fulton B."/>
            <person name="Courtney L."/>
            <person name="Fronick C."/>
            <person name="Harrison M."/>
            <person name="Strong C."/>
            <person name="Farmer C."/>
            <person name="Delahaunty K."/>
            <person name="Markovic C."/>
            <person name="Hall O."/>
            <person name="Minx P."/>
            <person name="Tomlinson C."/>
            <person name="Mitreva M."/>
            <person name="Nelson J."/>
            <person name="Hou S."/>
            <person name="Wollam A."/>
            <person name="Pepin K.H."/>
            <person name="Johnson M."/>
            <person name="Bhonagiri V."/>
            <person name="Nash W.E."/>
            <person name="Warren W."/>
            <person name="Chinwalla A."/>
            <person name="Mardis E.R."/>
            <person name="Wilson R.K."/>
        </authorList>
    </citation>
    <scope>NUCLEOTIDE SEQUENCE [LARGE SCALE GENOMIC DNA]</scope>
    <source>
        <strain evidence="5">DSM 14469</strain>
    </source>
</reference>
<dbReference type="GO" id="GO:0015937">
    <property type="term" value="P:coenzyme A biosynthetic process"/>
    <property type="evidence" value="ECO:0007669"/>
    <property type="project" value="UniProtKB-UniRule"/>
</dbReference>
<keyword evidence="3 5" id="KW-0808">Transferase</keyword>
<dbReference type="PROSITE" id="PS51219">
    <property type="entry name" value="DPCK"/>
    <property type="match status" value="1"/>
</dbReference>
<comment type="pathway">
    <text evidence="3">Cofactor biosynthesis; coenzyme A biosynthesis; CoA from (R)-pantothenate: step 5/5.</text>
</comment>
<dbReference type="STRING" id="168384.SAMN05660368_00029"/>
<dbReference type="GO" id="GO:0004140">
    <property type="term" value="F:dephospho-CoA kinase activity"/>
    <property type="evidence" value="ECO:0007669"/>
    <property type="project" value="UniProtKB-UniRule"/>
</dbReference>
<comment type="caution">
    <text evidence="5">The sequence shown here is derived from an EMBL/GenBank/DDBJ whole genome shotgun (WGS) entry which is preliminary data.</text>
</comment>
<evidence type="ECO:0000313" key="5">
    <source>
        <dbReference type="EMBL" id="EET61748.1"/>
    </source>
</evidence>
<dbReference type="SUPFAM" id="SSF52540">
    <property type="entry name" value="P-loop containing nucleoside triphosphate hydrolases"/>
    <property type="match status" value="1"/>
</dbReference>
<keyword evidence="1 3" id="KW-0547">Nucleotide-binding</keyword>
<evidence type="ECO:0000256" key="4">
    <source>
        <dbReference type="NCBIfam" id="TIGR00152"/>
    </source>
</evidence>